<dbReference type="Proteomes" id="UP000001542">
    <property type="component" value="Unassembled WGS sequence"/>
</dbReference>
<sequence length="70" mass="8178">MPNIFEEIKKFAPEAVLNEEREDTVMVPVTSDISDLLTYLDDNEEKLGIERYTFTVEQLEDTLLRIIETN</sequence>
<dbReference type="AlphaFoldDB" id="A2FAP5"/>
<keyword evidence="2" id="KW-1185">Reference proteome</keyword>
<protein>
    <submittedName>
        <fullName evidence="1">Uncharacterized protein</fullName>
    </submittedName>
</protein>
<name>A2FAP5_TRIV3</name>
<evidence type="ECO:0000313" key="2">
    <source>
        <dbReference type="Proteomes" id="UP000001542"/>
    </source>
</evidence>
<reference evidence="1" key="2">
    <citation type="journal article" date="2007" name="Science">
        <title>Draft genome sequence of the sexually transmitted pathogen Trichomonas vaginalis.</title>
        <authorList>
            <person name="Carlton J.M."/>
            <person name="Hirt R.P."/>
            <person name="Silva J.C."/>
            <person name="Delcher A.L."/>
            <person name="Schatz M."/>
            <person name="Zhao Q."/>
            <person name="Wortman J.R."/>
            <person name="Bidwell S.L."/>
            <person name="Alsmark U.C.M."/>
            <person name="Besteiro S."/>
            <person name="Sicheritz-Ponten T."/>
            <person name="Noel C.J."/>
            <person name="Dacks J.B."/>
            <person name="Foster P.G."/>
            <person name="Simillion C."/>
            <person name="Van de Peer Y."/>
            <person name="Miranda-Saavedra D."/>
            <person name="Barton G.J."/>
            <person name="Westrop G.D."/>
            <person name="Mueller S."/>
            <person name="Dessi D."/>
            <person name="Fiori P.L."/>
            <person name="Ren Q."/>
            <person name="Paulsen I."/>
            <person name="Zhang H."/>
            <person name="Bastida-Corcuera F.D."/>
            <person name="Simoes-Barbosa A."/>
            <person name="Brown M.T."/>
            <person name="Hayes R.D."/>
            <person name="Mukherjee M."/>
            <person name="Okumura C.Y."/>
            <person name="Schneider R."/>
            <person name="Smith A.J."/>
            <person name="Vanacova S."/>
            <person name="Villalvazo M."/>
            <person name="Haas B.J."/>
            <person name="Pertea M."/>
            <person name="Feldblyum T.V."/>
            <person name="Utterback T.R."/>
            <person name="Shu C.L."/>
            <person name="Osoegawa K."/>
            <person name="de Jong P.J."/>
            <person name="Hrdy I."/>
            <person name="Horvathova L."/>
            <person name="Zubacova Z."/>
            <person name="Dolezal P."/>
            <person name="Malik S.B."/>
            <person name="Logsdon J.M. Jr."/>
            <person name="Henze K."/>
            <person name="Gupta A."/>
            <person name="Wang C.C."/>
            <person name="Dunne R.L."/>
            <person name="Upcroft J.A."/>
            <person name="Upcroft P."/>
            <person name="White O."/>
            <person name="Salzberg S.L."/>
            <person name="Tang P."/>
            <person name="Chiu C.-H."/>
            <person name="Lee Y.-S."/>
            <person name="Embley T.M."/>
            <person name="Coombs G.H."/>
            <person name="Mottram J.C."/>
            <person name="Tachezy J."/>
            <person name="Fraser-Liggett C.M."/>
            <person name="Johnson P.J."/>
        </authorList>
    </citation>
    <scope>NUCLEOTIDE SEQUENCE [LARGE SCALE GENOMIC DNA]</scope>
    <source>
        <strain evidence="1">G3</strain>
    </source>
</reference>
<gene>
    <name evidence="1" type="ORF">TVAG_275410</name>
</gene>
<proteinExistence type="predicted"/>
<dbReference type="SMR" id="A2FAP5"/>
<reference evidence="1" key="1">
    <citation type="submission" date="2006-10" db="EMBL/GenBank/DDBJ databases">
        <authorList>
            <person name="Amadeo P."/>
            <person name="Zhao Q."/>
            <person name="Wortman J."/>
            <person name="Fraser-Liggett C."/>
            <person name="Carlton J."/>
        </authorList>
    </citation>
    <scope>NUCLEOTIDE SEQUENCE</scope>
    <source>
        <strain evidence="1">G3</strain>
    </source>
</reference>
<dbReference type="VEuPathDB" id="TrichDB:TVAGG3_0310680"/>
<dbReference type="VEuPathDB" id="TrichDB:TVAG_275410"/>
<accession>A2FAP5</accession>
<organism evidence="1 2">
    <name type="scientific">Trichomonas vaginalis (strain ATCC PRA-98 / G3)</name>
    <dbReference type="NCBI Taxonomy" id="412133"/>
    <lineage>
        <taxon>Eukaryota</taxon>
        <taxon>Metamonada</taxon>
        <taxon>Parabasalia</taxon>
        <taxon>Trichomonadida</taxon>
        <taxon>Trichomonadidae</taxon>
        <taxon>Trichomonas</taxon>
    </lineage>
</organism>
<dbReference type="InParanoid" id="A2FAP5"/>
<evidence type="ECO:0000313" key="1">
    <source>
        <dbReference type="EMBL" id="EAX98031.1"/>
    </source>
</evidence>
<dbReference type="EMBL" id="DS113691">
    <property type="protein sequence ID" value="EAX98031.1"/>
    <property type="molecule type" value="Genomic_DNA"/>
</dbReference>
<dbReference type="KEGG" id="tva:4755821"/>
<dbReference type="RefSeq" id="XP_001310961.1">
    <property type="nucleotide sequence ID" value="XM_001310960.1"/>
</dbReference>